<dbReference type="AlphaFoldDB" id="A0A840MPY4"/>
<proteinExistence type="predicted"/>
<dbReference type="Proteomes" id="UP000575898">
    <property type="component" value="Unassembled WGS sequence"/>
</dbReference>
<protein>
    <submittedName>
        <fullName evidence="1">Uncharacterized protein</fullName>
    </submittedName>
</protein>
<comment type="caution">
    <text evidence="1">The sequence shown here is derived from an EMBL/GenBank/DDBJ whole genome shotgun (WGS) entry which is preliminary data.</text>
</comment>
<evidence type="ECO:0000313" key="2">
    <source>
        <dbReference type="Proteomes" id="UP000575898"/>
    </source>
</evidence>
<keyword evidence="2" id="KW-1185">Reference proteome</keyword>
<reference evidence="1 2" key="1">
    <citation type="submission" date="2020-08" db="EMBL/GenBank/DDBJ databases">
        <title>Genomic Encyclopedia of Type Strains, Phase IV (KMG-IV): sequencing the most valuable type-strain genomes for metagenomic binning, comparative biology and taxonomic classification.</title>
        <authorList>
            <person name="Goeker M."/>
        </authorList>
    </citation>
    <scope>NUCLEOTIDE SEQUENCE [LARGE SCALE GENOMIC DNA]</scope>
    <source>
        <strain evidence="1 2">DSM 27165</strain>
    </source>
</reference>
<dbReference type="EMBL" id="JACHHY010000014">
    <property type="protein sequence ID" value="MBB5019149.1"/>
    <property type="molecule type" value="Genomic_DNA"/>
</dbReference>
<organism evidence="1 2">
    <name type="scientific">Chitinivorax tropicus</name>
    <dbReference type="NCBI Taxonomy" id="714531"/>
    <lineage>
        <taxon>Bacteria</taxon>
        <taxon>Pseudomonadati</taxon>
        <taxon>Pseudomonadota</taxon>
        <taxon>Betaproteobacteria</taxon>
        <taxon>Chitinivorax</taxon>
    </lineage>
</organism>
<evidence type="ECO:0000313" key="1">
    <source>
        <dbReference type="EMBL" id="MBB5019149.1"/>
    </source>
</evidence>
<sequence>MPTTQDTLVLLNASNGITLIPGDTPLTRLNYFDGKFLKAEDLQAEQTYLRQLVQLSNQAGGAGVVNGFDLQATAGQRLTLSPGLAIDPDGRVLLLPDAVTFEIATLIERSRPTVNADTAAAPNDTAGFVECELNKVHGTATPVPGVGLYLIGIVHAEALCGHEDMVAGLCANACATQTQRPWRREGVVLQALPLQLRTPLSTSTAVLFEQWHLRSRVASSYFADEALSVAQLISRAGLQSSVWCRGALAAVGSFVPLGVLAMGSQQILFLDQWIARRERIDGDPRRYWQWRMMMRPWDAFLAQILQFQCQLRDVWQVEAEADGDDPCQQLRKLVVDASSVVNQLERYYRATSEHLAKLDLGADRAESYLLSGGTSELGHLVNRLQSAKDMIKLMPTDRLLIRRGIVELPSAGYLPVVPSANFTVNQQIRQMMGEGVDLRFCIVRPDYVAEALQEAQHMERISLTRGLDNPQQKEEVDILVPDGEILGVNAKLGQGWAGRLAFLFSDPSSQAHVTSDHNTFERGVLAGAARSEKQPDGSLRFCFGAMAETDSLDSFSKDLREWAAARKNSLAETTWHAADILRTRQEGVSAHAAAEATARTDAMAMRYARLKSEAEAYRAKRLAYVAKSGDTKGLSHFAGLTEDDVDHVALWIGTRIGTNPLASSEGASIPCLLDLTILVPRSANSTFVDLAGSGRLRIDHIQTVATGTVIQANFTGSVVLQGLFGGQSGTRKVVPINAPVVIGARDAETDSLVVNIDLRNSAGNGESLLDIDTLQLFVALRPNPLQARALMVLTGGQKNKKGSIRFNLSLDANGEVLKTGNPLRAASEAAIQVLATRENTPNFAADALADLFGTRPAGSDVLTILARKDWVLFHRRRTRQCGLDRAPTPVDQRRYQLFHLKIDTEANLQAARAAVLTADAAAITSLGFAQISIVTFDGGRSTIATPAADLLRDWQQANPGPALRFGAIGSQGAALSEGEALARARLVALELQLAGTQKTAVDNVLLPILPPLGLSGLDGGVFLVTLAASVICHEVYRLPSVEVLQRFNETVKTAGLAKALSQIPLSSIAHAEFQPDGKSLTPTAEVALKKAWGGSPAVFDAQVFTVGEDAEVKVQAGNISRLLGGNPSDVRANLSGDVASLTSCRALTILTPRSEVRPGLMVLAPWDDRFDLNVNTPFWQHEWRGAQPVDMLRLEESIREAVPNDVLSLAVAAVGGSPAALADHVLDTVKAALARLGFARQVQFMRTYSLQTKEVDRLKDLGRDPAQYQSIIFFTANPLN</sequence>
<gene>
    <name evidence="1" type="ORF">HNQ59_002447</name>
</gene>
<accession>A0A840MPY4</accession>
<name>A0A840MPY4_9PROT</name>
<dbReference type="RefSeq" id="WP_184039507.1">
    <property type="nucleotide sequence ID" value="NZ_JACHHY010000014.1"/>
</dbReference>